<keyword evidence="1" id="KW-0812">Transmembrane</keyword>
<organism evidence="3 4">
    <name type="scientific">Nocardioides fonticola</name>
    <dbReference type="NCBI Taxonomy" id="450363"/>
    <lineage>
        <taxon>Bacteria</taxon>
        <taxon>Bacillati</taxon>
        <taxon>Actinomycetota</taxon>
        <taxon>Actinomycetes</taxon>
        <taxon>Propionibacteriales</taxon>
        <taxon>Nocardioidaceae</taxon>
        <taxon>Nocardioides</taxon>
    </lineage>
</organism>
<feature type="transmembrane region" description="Helical" evidence="1">
    <location>
        <begin position="68"/>
        <end position="89"/>
    </location>
</feature>
<keyword evidence="1" id="KW-0472">Membrane</keyword>
<evidence type="ECO:0000259" key="2">
    <source>
        <dbReference type="Pfam" id="PF04892"/>
    </source>
</evidence>
<dbReference type="InterPro" id="IPR006976">
    <property type="entry name" value="VanZ-like"/>
</dbReference>
<keyword evidence="4" id="KW-1185">Reference proteome</keyword>
<feature type="domain" description="VanZ-like" evidence="2">
    <location>
        <begin position="60"/>
        <end position="140"/>
    </location>
</feature>
<dbReference type="RefSeq" id="WP_344731567.1">
    <property type="nucleotide sequence ID" value="NZ_BAAAZH010000003.1"/>
</dbReference>
<reference evidence="4" key="1">
    <citation type="journal article" date="2019" name="Int. J. Syst. Evol. Microbiol.">
        <title>The Global Catalogue of Microorganisms (GCM) 10K type strain sequencing project: providing services to taxonomists for standard genome sequencing and annotation.</title>
        <authorList>
            <consortium name="The Broad Institute Genomics Platform"/>
            <consortium name="The Broad Institute Genome Sequencing Center for Infectious Disease"/>
            <person name="Wu L."/>
            <person name="Ma J."/>
        </authorList>
    </citation>
    <scope>NUCLEOTIDE SEQUENCE [LARGE SCALE GENOMIC DNA]</scope>
    <source>
        <strain evidence="4">JCM 16703</strain>
    </source>
</reference>
<feature type="transmembrane region" description="Helical" evidence="1">
    <location>
        <begin position="96"/>
        <end position="114"/>
    </location>
</feature>
<keyword evidence="1" id="KW-1133">Transmembrane helix</keyword>
<gene>
    <name evidence="3" type="ORF">GCM10022215_04400</name>
</gene>
<sequence length="156" mass="16595">MTLVTDAPATARPTWRRPLGVATAVYGCFLAFVLLEPSNNVPSSSIAWLSVRLAAHGVPTVLSGYAYVDFWCNIAIMLPLAAALVFLWPRVRWERWTVIAFALSAGVETTQSLLLPSRVPAFSDVVANTLGVLLGSGAAAFAWWVGTRGAGESFGG</sequence>
<proteinExistence type="predicted"/>
<dbReference type="Pfam" id="PF04892">
    <property type="entry name" value="VanZ"/>
    <property type="match status" value="1"/>
</dbReference>
<accession>A0ABP7XBH1</accession>
<evidence type="ECO:0000256" key="1">
    <source>
        <dbReference type="SAM" id="Phobius"/>
    </source>
</evidence>
<comment type="caution">
    <text evidence="3">The sequence shown here is derived from an EMBL/GenBank/DDBJ whole genome shotgun (WGS) entry which is preliminary data.</text>
</comment>
<feature type="transmembrane region" description="Helical" evidence="1">
    <location>
        <begin position="18"/>
        <end position="35"/>
    </location>
</feature>
<dbReference type="EMBL" id="BAAAZH010000003">
    <property type="protein sequence ID" value="GAA4109782.1"/>
    <property type="molecule type" value="Genomic_DNA"/>
</dbReference>
<dbReference type="Proteomes" id="UP001501495">
    <property type="component" value="Unassembled WGS sequence"/>
</dbReference>
<evidence type="ECO:0000313" key="4">
    <source>
        <dbReference type="Proteomes" id="UP001501495"/>
    </source>
</evidence>
<protein>
    <recommendedName>
        <fullName evidence="2">VanZ-like domain-containing protein</fullName>
    </recommendedName>
</protein>
<name>A0ABP7XBH1_9ACTN</name>
<feature type="transmembrane region" description="Helical" evidence="1">
    <location>
        <begin position="126"/>
        <end position="146"/>
    </location>
</feature>
<evidence type="ECO:0000313" key="3">
    <source>
        <dbReference type="EMBL" id="GAA4109782.1"/>
    </source>
</evidence>